<feature type="transmembrane region" description="Helical" evidence="6">
    <location>
        <begin position="64"/>
        <end position="88"/>
    </location>
</feature>
<dbReference type="InterPro" id="IPR000412">
    <property type="entry name" value="ABC_2_transport"/>
</dbReference>
<dbReference type="EMBL" id="JBHTMB010000054">
    <property type="protein sequence ID" value="MFD1233227.1"/>
    <property type="molecule type" value="Genomic_DNA"/>
</dbReference>
<dbReference type="PROSITE" id="PS51012">
    <property type="entry name" value="ABC_TM2"/>
    <property type="match status" value="1"/>
</dbReference>
<gene>
    <name evidence="9" type="ORF">ACFQ34_08035</name>
</gene>
<evidence type="ECO:0000256" key="4">
    <source>
        <dbReference type="ARBA" id="ARBA00023136"/>
    </source>
</evidence>
<evidence type="ECO:0000256" key="6">
    <source>
        <dbReference type="RuleBase" id="RU361157"/>
    </source>
</evidence>
<dbReference type="PIRSF" id="PIRSF006648">
    <property type="entry name" value="DrrB"/>
    <property type="match status" value="1"/>
</dbReference>
<evidence type="ECO:0000256" key="3">
    <source>
        <dbReference type="ARBA" id="ARBA00022989"/>
    </source>
</evidence>
<dbReference type="Proteomes" id="UP001597182">
    <property type="component" value="Unassembled WGS sequence"/>
</dbReference>
<organism evidence="9 10">
    <name type="scientific">Pseudonocardia benzenivorans</name>
    <dbReference type="NCBI Taxonomy" id="228005"/>
    <lineage>
        <taxon>Bacteria</taxon>
        <taxon>Bacillati</taxon>
        <taxon>Actinomycetota</taxon>
        <taxon>Actinomycetes</taxon>
        <taxon>Pseudonocardiales</taxon>
        <taxon>Pseudonocardiaceae</taxon>
        <taxon>Pseudonocardia</taxon>
    </lineage>
</organism>
<comment type="subcellular location">
    <subcellularLocation>
        <location evidence="6">Cell membrane</location>
        <topology evidence="6">Multi-pass membrane protein</topology>
    </subcellularLocation>
    <subcellularLocation>
        <location evidence="1">Membrane</location>
        <topology evidence="1">Multi-pass membrane protein</topology>
    </subcellularLocation>
</comment>
<keyword evidence="6" id="KW-1003">Cell membrane</keyword>
<evidence type="ECO:0000256" key="2">
    <source>
        <dbReference type="ARBA" id="ARBA00022692"/>
    </source>
</evidence>
<dbReference type="RefSeq" id="WP_346091810.1">
    <property type="nucleotide sequence ID" value="NZ_BAABKS010000040.1"/>
</dbReference>
<keyword evidence="2 6" id="KW-0812">Transmembrane</keyword>
<feature type="transmembrane region" description="Helical" evidence="6">
    <location>
        <begin position="174"/>
        <end position="201"/>
    </location>
</feature>
<keyword evidence="3 6" id="KW-1133">Transmembrane helix</keyword>
<sequence length="291" mass="30511">MTTADALVSAEAAAGTTPVAHRTDVRPPLPPSDIERGRRGPSTIRHGLTLAWRGVIKTIHSPEALIDVTLQPVIFLLLFVYVFGGAIAGNTTEYLQFALPGVLVQTVVFASAGTGVGLAEDLHTGIFDRFRSLPISRSAPLVGAIMADLVRYLTSGVIMLVLGVILGFRMHTGPLAVLAAMGLVMVFAFALCWVFTALAMLVRQPRSVQGIGAMIMLPLTFGSNVFVPSSSMPGWLQAFVDVNPVSKVADAVRGLLTGGPVAGPATTSLIAAAVIVAVFAPIAVTLYRKRA</sequence>
<protein>
    <recommendedName>
        <fullName evidence="6">Transport permease protein</fullName>
    </recommendedName>
</protein>
<dbReference type="InterPro" id="IPR051784">
    <property type="entry name" value="Nod_factor_ABC_transporter"/>
</dbReference>
<name>A0ABW3VDI4_9PSEU</name>
<evidence type="ECO:0000259" key="8">
    <source>
        <dbReference type="PROSITE" id="PS51012"/>
    </source>
</evidence>
<evidence type="ECO:0000256" key="1">
    <source>
        <dbReference type="ARBA" id="ARBA00004141"/>
    </source>
</evidence>
<dbReference type="Pfam" id="PF01061">
    <property type="entry name" value="ABC2_membrane"/>
    <property type="match status" value="1"/>
</dbReference>
<feature type="region of interest" description="Disordered" evidence="7">
    <location>
        <begin position="12"/>
        <end position="42"/>
    </location>
</feature>
<dbReference type="InterPro" id="IPR013525">
    <property type="entry name" value="ABC2_TM"/>
</dbReference>
<proteinExistence type="inferred from homology"/>
<keyword evidence="10" id="KW-1185">Reference proteome</keyword>
<reference evidence="10" key="1">
    <citation type="journal article" date="2019" name="Int. J. Syst. Evol. Microbiol.">
        <title>The Global Catalogue of Microorganisms (GCM) 10K type strain sequencing project: providing services to taxonomists for standard genome sequencing and annotation.</title>
        <authorList>
            <consortium name="The Broad Institute Genomics Platform"/>
            <consortium name="The Broad Institute Genome Sequencing Center for Infectious Disease"/>
            <person name="Wu L."/>
            <person name="Ma J."/>
        </authorList>
    </citation>
    <scope>NUCLEOTIDE SEQUENCE [LARGE SCALE GENOMIC DNA]</scope>
    <source>
        <strain evidence="10">CCUG 49018</strain>
    </source>
</reference>
<feature type="transmembrane region" description="Helical" evidence="6">
    <location>
        <begin position="265"/>
        <end position="287"/>
    </location>
</feature>
<keyword evidence="5" id="KW-0046">Antibiotic resistance</keyword>
<dbReference type="PANTHER" id="PTHR43229">
    <property type="entry name" value="NODULATION PROTEIN J"/>
    <property type="match status" value="1"/>
</dbReference>
<evidence type="ECO:0000256" key="7">
    <source>
        <dbReference type="SAM" id="MobiDB-lite"/>
    </source>
</evidence>
<dbReference type="PANTHER" id="PTHR43229:SF2">
    <property type="entry name" value="NODULATION PROTEIN J"/>
    <property type="match status" value="1"/>
</dbReference>
<keyword evidence="4 6" id="KW-0472">Membrane</keyword>
<feature type="transmembrane region" description="Helical" evidence="6">
    <location>
        <begin position="140"/>
        <end position="168"/>
    </location>
</feature>
<feature type="domain" description="ABC transmembrane type-2" evidence="8">
    <location>
        <begin position="63"/>
        <end position="290"/>
    </location>
</feature>
<dbReference type="InterPro" id="IPR047817">
    <property type="entry name" value="ABC2_TM_bact-type"/>
</dbReference>
<evidence type="ECO:0000256" key="5">
    <source>
        <dbReference type="ARBA" id="ARBA00023251"/>
    </source>
</evidence>
<accession>A0ABW3VDI4</accession>
<comment type="caution">
    <text evidence="6">Lacks conserved residue(s) required for the propagation of feature annotation.</text>
</comment>
<comment type="similarity">
    <text evidence="6">Belongs to the ABC-2 integral membrane protein family.</text>
</comment>
<comment type="caution">
    <text evidence="9">The sequence shown here is derived from an EMBL/GenBank/DDBJ whole genome shotgun (WGS) entry which is preliminary data.</text>
</comment>
<evidence type="ECO:0000313" key="9">
    <source>
        <dbReference type="EMBL" id="MFD1233227.1"/>
    </source>
</evidence>
<keyword evidence="6" id="KW-0813">Transport</keyword>
<feature type="transmembrane region" description="Helical" evidence="6">
    <location>
        <begin position="94"/>
        <end position="119"/>
    </location>
</feature>
<evidence type="ECO:0000313" key="10">
    <source>
        <dbReference type="Proteomes" id="UP001597182"/>
    </source>
</evidence>